<sequence length="277" mass="31087">CQVNGFFGFLFGVNSMMTLACMSLSRLLSITQPNTARNHGTMIATTLILFTVLYASFWSICPLIGWGSYDLEPYHTSCTLKWDYPDRSFVTATFIGCLALPASIMSLSYGYITLVAFRTRKRQRRWGQRTGETKSWGKQEMRLFKLTVAMCTVFVVVWSPYAIFAMIHAYATSVRIPAEFSPLPALIAKTSHVIDPILYCAFNKKFRRFIPRPKKYSNSENVYANSVPLRKLGVAVGYSPSGMTVSKLRYSADDLDVSLTDSAQVEGRLNGHAKKPC</sequence>
<keyword evidence="2 8" id="KW-0812">Transmembrane</keyword>
<dbReference type="EMBL" id="JACVVK020000087">
    <property type="protein sequence ID" value="KAK7494090.1"/>
    <property type="molecule type" value="Genomic_DNA"/>
</dbReference>
<dbReference type="Proteomes" id="UP001519460">
    <property type="component" value="Unassembled WGS sequence"/>
</dbReference>
<keyword evidence="3 8" id="KW-1133">Transmembrane helix</keyword>
<dbReference type="Gene3D" id="1.20.1070.10">
    <property type="entry name" value="Rhodopsin 7-helix transmembrane proteins"/>
    <property type="match status" value="1"/>
</dbReference>
<evidence type="ECO:0000313" key="10">
    <source>
        <dbReference type="EMBL" id="KAK7494090.1"/>
    </source>
</evidence>
<evidence type="ECO:0000256" key="7">
    <source>
        <dbReference type="ARBA" id="ARBA00023224"/>
    </source>
</evidence>
<keyword evidence="6" id="KW-0675">Receptor</keyword>
<evidence type="ECO:0000256" key="6">
    <source>
        <dbReference type="ARBA" id="ARBA00023170"/>
    </source>
</evidence>
<evidence type="ECO:0000256" key="2">
    <source>
        <dbReference type="ARBA" id="ARBA00022692"/>
    </source>
</evidence>
<keyword evidence="7" id="KW-0807">Transducer</keyword>
<organism evidence="10 11">
    <name type="scientific">Batillaria attramentaria</name>
    <dbReference type="NCBI Taxonomy" id="370345"/>
    <lineage>
        <taxon>Eukaryota</taxon>
        <taxon>Metazoa</taxon>
        <taxon>Spiralia</taxon>
        <taxon>Lophotrochozoa</taxon>
        <taxon>Mollusca</taxon>
        <taxon>Gastropoda</taxon>
        <taxon>Caenogastropoda</taxon>
        <taxon>Sorbeoconcha</taxon>
        <taxon>Cerithioidea</taxon>
        <taxon>Batillariidae</taxon>
        <taxon>Batillaria</taxon>
    </lineage>
</organism>
<feature type="transmembrane region" description="Helical" evidence="8">
    <location>
        <begin position="40"/>
        <end position="69"/>
    </location>
</feature>
<feature type="non-terminal residue" evidence="10">
    <location>
        <position position="1"/>
    </location>
</feature>
<dbReference type="GO" id="GO:0004930">
    <property type="term" value="F:G protein-coupled receptor activity"/>
    <property type="evidence" value="ECO:0007669"/>
    <property type="project" value="UniProtKB-KW"/>
</dbReference>
<evidence type="ECO:0000256" key="4">
    <source>
        <dbReference type="ARBA" id="ARBA00023040"/>
    </source>
</evidence>
<keyword evidence="11" id="KW-1185">Reference proteome</keyword>
<evidence type="ECO:0000256" key="5">
    <source>
        <dbReference type="ARBA" id="ARBA00023136"/>
    </source>
</evidence>
<reference evidence="10 11" key="1">
    <citation type="journal article" date="2023" name="Sci. Data">
        <title>Genome assembly of the Korean intertidal mud-creeper Batillaria attramentaria.</title>
        <authorList>
            <person name="Patra A.K."/>
            <person name="Ho P.T."/>
            <person name="Jun S."/>
            <person name="Lee S.J."/>
            <person name="Kim Y."/>
            <person name="Won Y.J."/>
        </authorList>
    </citation>
    <scope>NUCLEOTIDE SEQUENCE [LARGE SCALE GENOMIC DNA]</scope>
    <source>
        <strain evidence="10">Wonlab-2016</strain>
    </source>
</reference>
<evidence type="ECO:0000259" key="9">
    <source>
        <dbReference type="PROSITE" id="PS50262"/>
    </source>
</evidence>
<dbReference type="GO" id="GO:0016020">
    <property type="term" value="C:membrane"/>
    <property type="evidence" value="ECO:0007669"/>
    <property type="project" value="UniProtKB-SubCell"/>
</dbReference>
<evidence type="ECO:0000256" key="1">
    <source>
        <dbReference type="ARBA" id="ARBA00004141"/>
    </source>
</evidence>
<dbReference type="AlphaFoldDB" id="A0ABD0L3N8"/>
<comment type="subcellular location">
    <subcellularLocation>
        <location evidence="1">Membrane</location>
        <topology evidence="1">Multi-pass membrane protein</topology>
    </subcellularLocation>
</comment>
<keyword evidence="4" id="KW-0297">G-protein coupled receptor</keyword>
<name>A0ABD0L3N8_9CAEN</name>
<feature type="transmembrane region" description="Helical" evidence="8">
    <location>
        <begin position="143"/>
        <end position="171"/>
    </location>
</feature>
<feature type="domain" description="G-protein coupled receptors family 1 profile" evidence="9">
    <location>
        <begin position="1"/>
        <end position="199"/>
    </location>
</feature>
<dbReference type="SUPFAM" id="SSF81321">
    <property type="entry name" value="Family A G protein-coupled receptor-like"/>
    <property type="match status" value="1"/>
</dbReference>
<dbReference type="PANTHER" id="PTHR24240">
    <property type="entry name" value="OPSIN"/>
    <property type="match status" value="1"/>
</dbReference>
<comment type="caution">
    <text evidence="10">The sequence shown here is derived from an EMBL/GenBank/DDBJ whole genome shotgun (WGS) entry which is preliminary data.</text>
</comment>
<dbReference type="InterPro" id="IPR050125">
    <property type="entry name" value="GPCR_opsins"/>
</dbReference>
<feature type="transmembrane region" description="Helical" evidence="8">
    <location>
        <begin position="89"/>
        <end position="117"/>
    </location>
</feature>
<protein>
    <recommendedName>
        <fullName evidence="9">G-protein coupled receptors family 1 profile domain-containing protein</fullName>
    </recommendedName>
</protein>
<evidence type="ECO:0000313" key="11">
    <source>
        <dbReference type="Proteomes" id="UP001519460"/>
    </source>
</evidence>
<dbReference type="InterPro" id="IPR000276">
    <property type="entry name" value="GPCR_Rhodpsn"/>
</dbReference>
<feature type="transmembrane region" description="Helical" evidence="8">
    <location>
        <begin position="6"/>
        <end position="28"/>
    </location>
</feature>
<dbReference type="Pfam" id="PF00001">
    <property type="entry name" value="7tm_1"/>
    <property type="match status" value="1"/>
</dbReference>
<evidence type="ECO:0000256" key="3">
    <source>
        <dbReference type="ARBA" id="ARBA00022989"/>
    </source>
</evidence>
<accession>A0ABD0L3N8</accession>
<keyword evidence="5 8" id="KW-0472">Membrane</keyword>
<evidence type="ECO:0000256" key="8">
    <source>
        <dbReference type="SAM" id="Phobius"/>
    </source>
</evidence>
<dbReference type="InterPro" id="IPR017452">
    <property type="entry name" value="GPCR_Rhodpsn_7TM"/>
</dbReference>
<dbReference type="PRINTS" id="PR00237">
    <property type="entry name" value="GPCRRHODOPSN"/>
</dbReference>
<proteinExistence type="predicted"/>
<feature type="transmembrane region" description="Helical" evidence="8">
    <location>
        <begin position="183"/>
        <end position="202"/>
    </location>
</feature>
<gene>
    <name evidence="10" type="ORF">BaRGS_00014748</name>
</gene>
<dbReference type="PROSITE" id="PS50262">
    <property type="entry name" value="G_PROTEIN_RECEP_F1_2"/>
    <property type="match status" value="1"/>
</dbReference>